<dbReference type="Pfam" id="PF12259">
    <property type="entry name" value="Baculo_F"/>
    <property type="match status" value="1"/>
</dbReference>
<gene>
    <name evidence="4" type="primary">LOC115890598</name>
    <name evidence="3" type="synonym">LOC115879974</name>
</gene>
<proteinExistence type="predicted"/>
<dbReference type="KEGG" id="soy:115890598"/>
<dbReference type="RefSeq" id="XP_030752905.1">
    <property type="nucleotide sequence ID" value="XM_030897045.1"/>
</dbReference>
<feature type="transmembrane region" description="Helical" evidence="1">
    <location>
        <begin position="325"/>
        <end position="346"/>
    </location>
</feature>
<dbReference type="KEGG" id="soy:115879974"/>
<reference evidence="3 4" key="1">
    <citation type="submission" date="2025-04" db="UniProtKB">
        <authorList>
            <consortium name="RefSeq"/>
        </authorList>
    </citation>
    <scope>IDENTIFICATION</scope>
    <source>
        <tissue evidence="3 4">Gonads</tissue>
    </source>
</reference>
<accession>A0A6J2YTU8</accession>
<keyword evidence="1" id="KW-0472">Membrane</keyword>
<organism evidence="2 4">
    <name type="scientific">Sitophilus oryzae</name>
    <name type="common">Rice weevil</name>
    <name type="synonym">Curculio oryzae</name>
    <dbReference type="NCBI Taxonomy" id="7048"/>
    <lineage>
        <taxon>Eukaryota</taxon>
        <taxon>Metazoa</taxon>
        <taxon>Ecdysozoa</taxon>
        <taxon>Arthropoda</taxon>
        <taxon>Hexapoda</taxon>
        <taxon>Insecta</taxon>
        <taxon>Pterygota</taxon>
        <taxon>Neoptera</taxon>
        <taxon>Endopterygota</taxon>
        <taxon>Coleoptera</taxon>
        <taxon>Polyphaga</taxon>
        <taxon>Cucujiformia</taxon>
        <taxon>Curculionidae</taxon>
        <taxon>Dryophthorinae</taxon>
        <taxon>Sitophilus</taxon>
    </lineage>
</organism>
<dbReference type="RefSeq" id="XP_030766737.1">
    <property type="nucleotide sequence ID" value="XM_030910877.1"/>
</dbReference>
<dbReference type="GeneID" id="115890598"/>
<evidence type="ECO:0000313" key="3">
    <source>
        <dbReference type="RefSeq" id="XP_030752905.1"/>
    </source>
</evidence>
<keyword evidence="1" id="KW-1133">Transmembrane helix</keyword>
<keyword evidence="2" id="KW-1185">Reference proteome</keyword>
<evidence type="ECO:0000313" key="4">
    <source>
        <dbReference type="RefSeq" id="XP_030766737.1"/>
    </source>
</evidence>
<evidence type="ECO:0000313" key="2">
    <source>
        <dbReference type="Proteomes" id="UP000504635"/>
    </source>
</evidence>
<evidence type="ECO:0000256" key="1">
    <source>
        <dbReference type="SAM" id="Phobius"/>
    </source>
</evidence>
<dbReference type="AlphaFoldDB" id="A0A6J2YTU8"/>
<dbReference type="OrthoDB" id="6628329at2759"/>
<protein>
    <submittedName>
        <fullName evidence="3">Uncharacterized protein LOC115879974 isoform X1</fullName>
    </submittedName>
    <submittedName>
        <fullName evidence="4">Uncharacterized protein LOC115890598 isoform X1</fullName>
    </submittedName>
</protein>
<sequence>MTQLLEDLDEEYDILISSITLAKHNILHPKVISPKDLLNELSNVKLVNGLHFPLSISYSTIHKYFEISKLQVLLSGTILIFGISIPLVEELNYNLFKLLPLPVSHSSSNLYSYIEPTIPYLLISTSKVYYVAMRDLSTCTKTTEDEYICKNSQAIRVQEHPVCEVFLYVSIIKKIPEDCLAKTVKANFEIWHPLEKNTWLFLMSNPTPLTLSCQDSQIEDIEIKSSGLLSIEPFCKGYTQTITLQAFSVTTRNVSYYTPDYNIVLDDCCLKKEIKLNITPLDLEPVKITNLKLDELNFANHKLNQLDDLLDIQLKKPFIVQHSHWYTVGLSAIGSIVTIILLYNILKWCGLFNLLRRLLCCTKEPRTLSEGPIRTNIGRRSWKKWTPK</sequence>
<dbReference type="InterPro" id="IPR022048">
    <property type="entry name" value="Envelope_fusion-like"/>
</dbReference>
<dbReference type="Proteomes" id="UP000504635">
    <property type="component" value="Unplaced"/>
</dbReference>
<name>A0A6J2YTU8_SITOR</name>
<keyword evidence="1" id="KW-0812">Transmembrane</keyword>